<evidence type="ECO:0000313" key="4">
    <source>
        <dbReference type="EMBL" id="NVH58968.1"/>
    </source>
</evidence>
<feature type="compositionally biased region" description="Basic residues" evidence="1">
    <location>
        <begin position="79"/>
        <end position="89"/>
    </location>
</feature>
<organism evidence="4 5">
    <name type="scientific">Dorea phocaeensis</name>
    <dbReference type="NCBI Taxonomy" id="2040291"/>
    <lineage>
        <taxon>Bacteria</taxon>
        <taxon>Bacillati</taxon>
        <taxon>Bacillota</taxon>
        <taxon>Clostridia</taxon>
        <taxon>Lachnospirales</taxon>
        <taxon>Lachnospiraceae</taxon>
        <taxon>Dorea</taxon>
    </lineage>
</organism>
<feature type="compositionally biased region" description="Basic and acidic residues" evidence="1">
    <location>
        <begin position="34"/>
        <end position="50"/>
    </location>
</feature>
<keyword evidence="2" id="KW-1133">Transmembrane helix</keyword>
<feature type="region of interest" description="Disordered" evidence="1">
    <location>
        <begin position="33"/>
        <end position="89"/>
    </location>
</feature>
<dbReference type="OrthoDB" id="1958063at2"/>
<keyword evidence="2" id="KW-0472">Membrane</keyword>
<reference evidence="4" key="2">
    <citation type="submission" date="2020-02" db="EMBL/GenBank/DDBJ databases">
        <authorList>
            <person name="Littmann E."/>
            <person name="Sorbara M."/>
        </authorList>
    </citation>
    <scope>NUCLEOTIDE SEQUENCE</scope>
    <source>
        <strain evidence="4">MSK.17.11</strain>
        <strain evidence="3">MSK.17.38</strain>
    </source>
</reference>
<sequence length="261" mass="29336">MTKKHIKDAYDHSDDFDFFDGNFEVTYDEDLFDIPDRQDSDNRNSRKGSYEDDYEDTLSCLDELDPYDSESSEDSEAGKRKRRKKKKRKKLPNLLSPVAKTAKTGGKIIYKVVNLLLRCATLILMALIFYKLALAFWQNHSALGNAFTMINGKNYTLAAYFGVALFLLLFELIAFLLVLTGSKKGSHKGRPADKGRGLFSFIFIGGCSYLAWMLNPLVPTSPEPLQGMKAALIVYGSLHTALIGLCIAGVISCLIRKFFIR</sequence>
<reference evidence="5 6" key="1">
    <citation type="journal article" date="2020" name="Cell Host Microbe">
        <title>Functional and Genomic Variation between Human-Derived Isolates of Lachnospiraceae Reveals Inter- and Intra-Species Diversity.</title>
        <authorList>
            <person name="Sorbara M.T."/>
            <person name="Littmann E.R."/>
            <person name="Fontana E."/>
            <person name="Moody T.U."/>
            <person name="Kohout C.E."/>
            <person name="Gjonbalaj M."/>
            <person name="Eaton V."/>
            <person name="Seok R."/>
            <person name="Leiner I.M."/>
            <person name="Pamer E.G."/>
        </authorList>
    </citation>
    <scope>NUCLEOTIDE SEQUENCE [LARGE SCALE GENOMIC DNA]</scope>
    <source>
        <strain evidence="4 5">MSK.17.11</strain>
        <strain evidence="3 6">MSK.17.38</strain>
    </source>
</reference>
<proteinExistence type="predicted"/>
<evidence type="ECO:0000256" key="2">
    <source>
        <dbReference type="SAM" id="Phobius"/>
    </source>
</evidence>
<comment type="caution">
    <text evidence="4">The sequence shown here is derived from an EMBL/GenBank/DDBJ whole genome shotgun (WGS) entry which is preliminary data.</text>
</comment>
<evidence type="ECO:0000313" key="3">
    <source>
        <dbReference type="EMBL" id="NSK15195.1"/>
    </source>
</evidence>
<dbReference type="EMBL" id="JAAIUO010000007">
    <property type="protein sequence ID" value="NSK15195.1"/>
    <property type="molecule type" value="Genomic_DNA"/>
</dbReference>
<dbReference type="RefSeq" id="WP_101695048.1">
    <property type="nucleotide sequence ID" value="NZ_JAAITX010000007.1"/>
</dbReference>
<feature type="compositionally biased region" description="Acidic residues" evidence="1">
    <location>
        <begin position="51"/>
        <end position="75"/>
    </location>
</feature>
<evidence type="ECO:0000313" key="5">
    <source>
        <dbReference type="Proteomes" id="UP000528555"/>
    </source>
</evidence>
<gene>
    <name evidence="4" type="ORF">G5A66_10000</name>
    <name evidence="3" type="ORF">G5A75_10025</name>
</gene>
<protein>
    <submittedName>
        <fullName evidence="4">Uncharacterized protein</fullName>
    </submittedName>
</protein>
<keyword evidence="2" id="KW-0812">Transmembrane</keyword>
<dbReference type="Proteomes" id="UP000701680">
    <property type="component" value="Unassembled WGS sequence"/>
</dbReference>
<dbReference type="EMBL" id="JAAITX010000007">
    <property type="protein sequence ID" value="NVH58968.1"/>
    <property type="molecule type" value="Genomic_DNA"/>
</dbReference>
<dbReference type="Proteomes" id="UP000528555">
    <property type="component" value="Unassembled WGS sequence"/>
</dbReference>
<feature type="transmembrane region" description="Helical" evidence="2">
    <location>
        <begin position="157"/>
        <end position="178"/>
    </location>
</feature>
<dbReference type="AlphaFoldDB" id="A0A850HIL0"/>
<feature type="transmembrane region" description="Helical" evidence="2">
    <location>
        <begin position="198"/>
        <end position="218"/>
    </location>
</feature>
<keyword evidence="5" id="KW-1185">Reference proteome</keyword>
<evidence type="ECO:0000313" key="6">
    <source>
        <dbReference type="Proteomes" id="UP000701680"/>
    </source>
</evidence>
<accession>A0A850HIL0</accession>
<evidence type="ECO:0000256" key="1">
    <source>
        <dbReference type="SAM" id="MobiDB-lite"/>
    </source>
</evidence>
<name>A0A850HIL0_9FIRM</name>
<feature type="transmembrane region" description="Helical" evidence="2">
    <location>
        <begin position="115"/>
        <end position="137"/>
    </location>
</feature>
<feature type="transmembrane region" description="Helical" evidence="2">
    <location>
        <begin position="230"/>
        <end position="255"/>
    </location>
</feature>